<dbReference type="Proteomes" id="UP001383192">
    <property type="component" value="Unassembled WGS sequence"/>
</dbReference>
<keyword evidence="2" id="KW-1185">Reference proteome</keyword>
<organism evidence="1 2">
    <name type="scientific">Paramarasmius palmivorus</name>
    <dbReference type="NCBI Taxonomy" id="297713"/>
    <lineage>
        <taxon>Eukaryota</taxon>
        <taxon>Fungi</taxon>
        <taxon>Dikarya</taxon>
        <taxon>Basidiomycota</taxon>
        <taxon>Agaricomycotina</taxon>
        <taxon>Agaricomycetes</taxon>
        <taxon>Agaricomycetidae</taxon>
        <taxon>Agaricales</taxon>
        <taxon>Marasmiineae</taxon>
        <taxon>Marasmiaceae</taxon>
        <taxon>Paramarasmius</taxon>
    </lineage>
</organism>
<dbReference type="AlphaFoldDB" id="A0AAW0AVA1"/>
<reference evidence="1 2" key="1">
    <citation type="submission" date="2024-01" db="EMBL/GenBank/DDBJ databases">
        <title>A draft genome for a cacao thread blight-causing isolate of Paramarasmius palmivorus.</title>
        <authorList>
            <person name="Baruah I.K."/>
            <person name="Bukari Y."/>
            <person name="Amoako-Attah I."/>
            <person name="Meinhardt L.W."/>
            <person name="Bailey B.A."/>
            <person name="Cohen S.P."/>
        </authorList>
    </citation>
    <scope>NUCLEOTIDE SEQUENCE [LARGE SCALE GENOMIC DNA]</scope>
    <source>
        <strain evidence="1 2">GH-12</strain>
    </source>
</reference>
<comment type="caution">
    <text evidence="1">The sequence shown here is derived from an EMBL/GenBank/DDBJ whole genome shotgun (WGS) entry which is preliminary data.</text>
</comment>
<proteinExistence type="predicted"/>
<evidence type="ECO:0000313" key="2">
    <source>
        <dbReference type="Proteomes" id="UP001383192"/>
    </source>
</evidence>
<accession>A0AAW0AVA1</accession>
<sequence length="534" mass="60707">MKHRTSPTWQRQPRIPWQDVEVLILKRGPYQFKKGVVKDVLRSVRRVALFLSIYIPGLDCTEQFMYPEVVEHNSQQPLLVFAPLSPILKPQFALYEDVYRCYSGPVPWLQTLVHILHGAHKGKTGLVREVDKRPMHFGRSCSSITVTIELQLVTAGQVNPLVKVDYIHVREVVTGKPLESYQPLRRDQGFYSPVFGENQTLAIVPFKKTLPIPKIQSAGSIRMMFGCDRDFLDAAQFYANFEFDDDYIDRVCASRGVIVEDSLPQRPHLTAASPQLASTPLGDERHSDIAWQIAPEELEPEIVAAEKGHGSWIVPEWEARLSQAQRGWFTTIATDENISRTASPVGLPCNSSSVPQSLAPLTTHWILHPRLRGMSIYVEIFGGEYDTTHLKQGSIVIPDINGHDDPVVRIHRKEGAGEVEPVRVAPYRERPNPSTEMALMVVARGPDEHIGKLVRRIHYFHRGRQEKSCRWFILGVVENSTGVEILTSERLELEPEALEYVEESIEERRASKKLLQEARDAAKRQHRTPELRPI</sequence>
<protein>
    <submittedName>
        <fullName evidence="1">Uncharacterized protein</fullName>
    </submittedName>
</protein>
<dbReference type="EMBL" id="JAYKXP010000259">
    <property type="protein sequence ID" value="KAK7017098.1"/>
    <property type="molecule type" value="Genomic_DNA"/>
</dbReference>
<name>A0AAW0AVA1_9AGAR</name>
<gene>
    <name evidence="1" type="ORF">VNI00_018690</name>
</gene>
<evidence type="ECO:0000313" key="1">
    <source>
        <dbReference type="EMBL" id="KAK7017098.1"/>
    </source>
</evidence>